<dbReference type="eggNOG" id="COG0785">
    <property type="taxonomic scope" value="Bacteria"/>
</dbReference>
<evidence type="ECO:0000256" key="1">
    <source>
        <dbReference type="SAM" id="Phobius"/>
    </source>
</evidence>
<accession>S0FGN3</accession>
<sequence length="395" mass="44572">MVLIRRNEKAVLRLCFYLLLSLFTFLRQPVYAEAGSKTVKVSYFYISACSSCHDTEEYLAGVSDRCSSVLKEKNINLLIYKYNTAEGENLNLLETYLKEYDVPEKEKDLPVVFFGETYISGEKAIKARFEKELLDLKPGALKVPGVVKSDSNEAFQHFSSFRALSTFAVGFANGLTPCSLSMLLFFISLLLARDINVIKLGLLYCAGKFVTYLLLGTLLFKTLGSINTGWLGSVVKILMLAAVAIFICLNAMDFAAAKSERYDRIRLQLPARIRGLNHKWIKVAAKVDNPAALLWISLLLGILTSIGEFLCTGQIYLTTILYVLHSNTELNIRAFLYFIEYNLAFIAPLAIITLVVFKGRELLDVSEFIRKNMHYIKLVNIIVFLLLGLFLFFNL</sequence>
<feature type="transmembrane region" description="Helical" evidence="1">
    <location>
        <begin position="378"/>
        <end position="394"/>
    </location>
</feature>
<protein>
    <submittedName>
        <fullName evidence="2">Cytochrome c biogenesis protein</fullName>
    </submittedName>
</protein>
<comment type="caution">
    <text evidence="2">The sequence shown here is derived from an EMBL/GenBank/DDBJ whole genome shotgun (WGS) entry which is preliminary data.</text>
</comment>
<keyword evidence="1" id="KW-0812">Transmembrane</keyword>
<keyword evidence="1" id="KW-1133">Transmembrane helix</keyword>
<dbReference type="AlphaFoldDB" id="S0FGN3"/>
<dbReference type="EMBL" id="AORV01000049">
    <property type="protein sequence ID" value="EMS70700.1"/>
    <property type="molecule type" value="Genomic_DNA"/>
</dbReference>
<feature type="transmembrane region" description="Helical" evidence="1">
    <location>
        <begin position="292"/>
        <end position="315"/>
    </location>
</feature>
<feature type="transmembrane region" description="Helical" evidence="1">
    <location>
        <begin position="202"/>
        <end position="223"/>
    </location>
</feature>
<dbReference type="PATRIC" id="fig|1195236.3.peg.3756"/>
<dbReference type="Proteomes" id="UP000014155">
    <property type="component" value="Unassembled WGS sequence"/>
</dbReference>
<dbReference type="Gene3D" id="3.40.30.10">
    <property type="entry name" value="Glutaredoxin"/>
    <property type="match status" value="1"/>
</dbReference>
<evidence type="ECO:0000313" key="3">
    <source>
        <dbReference type="Proteomes" id="UP000014155"/>
    </source>
</evidence>
<name>S0FGN3_RUMCE</name>
<organism evidence="2 3">
    <name type="scientific">Ruminiclostridium cellobioparum subsp. termitidis CT1112</name>
    <dbReference type="NCBI Taxonomy" id="1195236"/>
    <lineage>
        <taxon>Bacteria</taxon>
        <taxon>Bacillati</taxon>
        <taxon>Bacillota</taxon>
        <taxon>Clostridia</taxon>
        <taxon>Eubacteriales</taxon>
        <taxon>Oscillospiraceae</taxon>
        <taxon>Ruminiclostridium</taxon>
    </lineage>
</organism>
<dbReference type="STRING" id="1195236.CTER_3534"/>
<keyword evidence="3" id="KW-1185">Reference proteome</keyword>
<keyword evidence="1" id="KW-0472">Membrane</keyword>
<evidence type="ECO:0000313" key="2">
    <source>
        <dbReference type="EMBL" id="EMS70700.1"/>
    </source>
</evidence>
<feature type="transmembrane region" description="Helical" evidence="1">
    <location>
        <begin position="335"/>
        <end position="357"/>
    </location>
</feature>
<dbReference type="RefSeq" id="WP_004627980.1">
    <property type="nucleotide sequence ID" value="NZ_AORV01000049.1"/>
</dbReference>
<feature type="transmembrane region" description="Helical" evidence="1">
    <location>
        <begin position="235"/>
        <end position="256"/>
    </location>
</feature>
<reference evidence="2 3" key="1">
    <citation type="journal article" date="2013" name="Genome Announc.">
        <title>Draft Genome Sequence of the Cellulolytic, Mesophilic, Anaerobic Bacterium Clostridium termitidis Strain CT1112 (DSM 5398).</title>
        <authorList>
            <person name="Lal S."/>
            <person name="Ramachandran U."/>
            <person name="Zhang X."/>
            <person name="Munir R."/>
            <person name="Sparling R."/>
            <person name="Levin D.B."/>
        </authorList>
    </citation>
    <scope>NUCLEOTIDE SEQUENCE [LARGE SCALE GENOMIC DNA]</scope>
    <source>
        <strain evidence="2 3">CT1112</strain>
    </source>
</reference>
<feature type="transmembrane region" description="Helical" evidence="1">
    <location>
        <begin position="167"/>
        <end position="190"/>
    </location>
</feature>
<proteinExistence type="predicted"/>
<gene>
    <name evidence="2" type="ORF">CTER_3534</name>
</gene>